<evidence type="ECO:0000313" key="4">
    <source>
        <dbReference type="Proteomes" id="UP000029228"/>
    </source>
</evidence>
<dbReference type="Proteomes" id="UP000029228">
    <property type="component" value="Unassembled WGS sequence"/>
</dbReference>
<dbReference type="Pfam" id="PF00226">
    <property type="entry name" value="DnaJ"/>
    <property type="match status" value="1"/>
</dbReference>
<dbReference type="InterPro" id="IPR021059">
    <property type="entry name" value="DnaJ-related_N"/>
</dbReference>
<evidence type="ECO:0000313" key="3">
    <source>
        <dbReference type="EMBL" id="GAL18350.1"/>
    </source>
</evidence>
<keyword evidence="4" id="KW-1185">Reference proteome</keyword>
<dbReference type="Pfam" id="PF12339">
    <property type="entry name" value="DNAJ_related"/>
    <property type="match status" value="1"/>
</dbReference>
<dbReference type="PROSITE" id="PS50076">
    <property type="entry name" value="DNAJ_2"/>
    <property type="match status" value="1"/>
</dbReference>
<proteinExistence type="predicted"/>
<dbReference type="SUPFAM" id="SSF46565">
    <property type="entry name" value="Chaperone J-domain"/>
    <property type="match status" value="1"/>
</dbReference>
<evidence type="ECO:0000259" key="2">
    <source>
        <dbReference type="PROSITE" id="PS50076"/>
    </source>
</evidence>
<dbReference type="OrthoDB" id="581986at2"/>
<dbReference type="STRING" id="990268.JCM19235_6903"/>
<dbReference type="CDD" id="cd06257">
    <property type="entry name" value="DnaJ"/>
    <property type="match status" value="1"/>
</dbReference>
<dbReference type="AlphaFoldDB" id="A0A090RSF4"/>
<dbReference type="Gene3D" id="1.10.287.110">
    <property type="entry name" value="DnaJ domain"/>
    <property type="match status" value="1"/>
</dbReference>
<sequence length="204" mass="24108">MTEFQSNQINVKRHAENPLLWSVLNVVERQTESIKVHSLFAVLAEQQLIPVLDESAEKDLFKRNFLIMNALYQLQALLVPEKWLQVEAMDIRIMPYNAAQHAIADNDPLRDYYLDWSHYEADNHEIKRLLEQFWTRYKEYVGVTDVTMSHKQALSCFGLDENASSREIRHAWRRCALKWHPDRPGGDSEKFRKYCEAWSILKES</sequence>
<dbReference type="EMBL" id="BBMR01000002">
    <property type="protein sequence ID" value="GAL18350.1"/>
    <property type="molecule type" value="Genomic_DNA"/>
</dbReference>
<dbReference type="SMART" id="SM00271">
    <property type="entry name" value="DnaJ"/>
    <property type="match status" value="1"/>
</dbReference>
<reference evidence="3 4" key="1">
    <citation type="submission" date="2014-09" db="EMBL/GenBank/DDBJ databases">
        <title>Vibrio maritimus JCM 19235. (C45) whole genome shotgun sequence.</title>
        <authorList>
            <person name="Sawabe T."/>
            <person name="Meirelles P."/>
            <person name="Nakanishi M."/>
            <person name="Sayaka M."/>
            <person name="Hattori M."/>
            <person name="Ohkuma M."/>
        </authorList>
    </citation>
    <scope>NUCLEOTIDE SEQUENCE [LARGE SCALE GENOMIC DNA]</scope>
    <source>
        <strain evidence="4">JCM19235</strain>
    </source>
</reference>
<keyword evidence="1" id="KW-0143">Chaperone</keyword>
<feature type="domain" description="J" evidence="2">
    <location>
        <begin position="152"/>
        <end position="204"/>
    </location>
</feature>
<organism evidence="3 4">
    <name type="scientific">Vibrio maritimus</name>
    <dbReference type="NCBI Taxonomy" id="990268"/>
    <lineage>
        <taxon>Bacteria</taxon>
        <taxon>Pseudomonadati</taxon>
        <taxon>Pseudomonadota</taxon>
        <taxon>Gammaproteobacteria</taxon>
        <taxon>Vibrionales</taxon>
        <taxon>Vibrionaceae</taxon>
        <taxon>Vibrio</taxon>
    </lineage>
</organism>
<evidence type="ECO:0000256" key="1">
    <source>
        <dbReference type="ARBA" id="ARBA00023186"/>
    </source>
</evidence>
<accession>A0A090RSF4</accession>
<comment type="caution">
    <text evidence="3">The sequence shown here is derived from an EMBL/GenBank/DDBJ whole genome shotgun (WGS) entry which is preliminary data.</text>
</comment>
<gene>
    <name evidence="3" type="ORF">JCM19235_6903</name>
</gene>
<name>A0A090RSF4_9VIBR</name>
<dbReference type="InterPro" id="IPR001623">
    <property type="entry name" value="DnaJ_domain"/>
</dbReference>
<protein>
    <submittedName>
        <fullName evidence="3">DnaJ-related protein</fullName>
    </submittedName>
</protein>
<dbReference type="InterPro" id="IPR036869">
    <property type="entry name" value="J_dom_sf"/>
</dbReference>